<dbReference type="InterPro" id="IPR029026">
    <property type="entry name" value="tRNA_m1G_MTases_N"/>
</dbReference>
<keyword evidence="9 12" id="KW-0949">S-adenosyl-L-methionine</keyword>
<dbReference type="EMBL" id="JAMSKV010000016">
    <property type="protein sequence ID" value="MCQ8279801.1"/>
    <property type="molecule type" value="Genomic_DNA"/>
</dbReference>
<evidence type="ECO:0000256" key="9">
    <source>
        <dbReference type="ARBA" id="ARBA00022691"/>
    </source>
</evidence>
<dbReference type="Gene3D" id="3.40.1280.10">
    <property type="match status" value="1"/>
</dbReference>
<evidence type="ECO:0000256" key="12">
    <source>
        <dbReference type="PIRNR" id="PIRNR015601"/>
    </source>
</evidence>
<evidence type="ECO:0000256" key="6">
    <source>
        <dbReference type="ARBA" id="ARBA00022552"/>
    </source>
</evidence>
<dbReference type="PANTHER" id="PTHR30027:SF3">
    <property type="entry name" value="16S RRNA (URACIL(1498)-N(3))-METHYLTRANSFERASE"/>
    <property type="match status" value="1"/>
</dbReference>
<evidence type="ECO:0000313" key="15">
    <source>
        <dbReference type="EMBL" id="MCQ8279801.1"/>
    </source>
</evidence>
<dbReference type="GO" id="GO:0008168">
    <property type="term" value="F:methyltransferase activity"/>
    <property type="evidence" value="ECO:0007669"/>
    <property type="project" value="UniProtKB-KW"/>
</dbReference>
<dbReference type="InterPro" id="IPR046887">
    <property type="entry name" value="RsmE_PUA-like"/>
</dbReference>
<dbReference type="GO" id="GO:0032259">
    <property type="term" value="P:methylation"/>
    <property type="evidence" value="ECO:0007669"/>
    <property type="project" value="UniProtKB-KW"/>
</dbReference>
<comment type="catalytic activity">
    <reaction evidence="11 12">
        <text>uridine(1498) in 16S rRNA + S-adenosyl-L-methionine = N(3)-methyluridine(1498) in 16S rRNA + S-adenosyl-L-homocysteine + H(+)</text>
        <dbReference type="Rhea" id="RHEA:42920"/>
        <dbReference type="Rhea" id="RHEA-COMP:10283"/>
        <dbReference type="Rhea" id="RHEA-COMP:10284"/>
        <dbReference type="ChEBI" id="CHEBI:15378"/>
        <dbReference type="ChEBI" id="CHEBI:57856"/>
        <dbReference type="ChEBI" id="CHEBI:59789"/>
        <dbReference type="ChEBI" id="CHEBI:65315"/>
        <dbReference type="ChEBI" id="CHEBI:74502"/>
        <dbReference type="EC" id="2.1.1.193"/>
    </reaction>
</comment>
<reference evidence="15 16" key="1">
    <citation type="submission" date="2022-06" db="EMBL/GenBank/DDBJ databases">
        <title>Endosaccharibacter gen. nov., sp. nov., endophytic bacteria isolated from sugarcane.</title>
        <authorList>
            <person name="Pitiwittayakul N."/>
            <person name="Yukphan P."/>
            <person name="Charoenyingcharoen P."/>
            <person name="Tanasupawat S."/>
        </authorList>
    </citation>
    <scope>NUCLEOTIDE SEQUENCE [LARGE SCALE GENOMIC DNA]</scope>
    <source>
        <strain evidence="15 16">KSS8</strain>
    </source>
</reference>
<keyword evidence="5 12" id="KW-0963">Cytoplasm</keyword>
<dbReference type="CDD" id="cd18084">
    <property type="entry name" value="RsmE-like"/>
    <property type="match status" value="1"/>
</dbReference>
<evidence type="ECO:0000256" key="10">
    <source>
        <dbReference type="ARBA" id="ARBA00025699"/>
    </source>
</evidence>
<accession>A0ABT1WA91</accession>
<dbReference type="EC" id="2.1.1.193" evidence="3 12"/>
<evidence type="ECO:0000256" key="2">
    <source>
        <dbReference type="ARBA" id="ARBA00005528"/>
    </source>
</evidence>
<comment type="similarity">
    <text evidence="2 12">Belongs to the RNA methyltransferase RsmE family.</text>
</comment>
<keyword evidence="6 12" id="KW-0698">rRNA processing</keyword>
<dbReference type="NCBIfam" id="TIGR00046">
    <property type="entry name" value="RsmE family RNA methyltransferase"/>
    <property type="match status" value="1"/>
</dbReference>
<dbReference type="InterPro" id="IPR015947">
    <property type="entry name" value="PUA-like_sf"/>
</dbReference>
<evidence type="ECO:0000256" key="7">
    <source>
        <dbReference type="ARBA" id="ARBA00022603"/>
    </source>
</evidence>
<proteinExistence type="inferred from homology"/>
<comment type="caution">
    <text evidence="15">The sequence shown here is derived from an EMBL/GenBank/DDBJ whole genome shotgun (WGS) entry which is preliminary data.</text>
</comment>
<keyword evidence="7 12" id="KW-0489">Methyltransferase</keyword>
<dbReference type="InterPro" id="IPR029028">
    <property type="entry name" value="Alpha/beta_knot_MTases"/>
</dbReference>
<keyword evidence="16" id="KW-1185">Reference proteome</keyword>
<dbReference type="Proteomes" id="UP001524587">
    <property type="component" value="Unassembled WGS sequence"/>
</dbReference>
<organism evidence="15 16">
    <name type="scientific">Endosaccharibacter trunci</name>
    <dbReference type="NCBI Taxonomy" id="2812733"/>
    <lineage>
        <taxon>Bacteria</taxon>
        <taxon>Pseudomonadati</taxon>
        <taxon>Pseudomonadota</taxon>
        <taxon>Alphaproteobacteria</taxon>
        <taxon>Acetobacterales</taxon>
        <taxon>Acetobacteraceae</taxon>
        <taxon>Endosaccharibacter</taxon>
    </lineage>
</organism>
<feature type="domain" description="Ribosomal RNA small subunit methyltransferase E methyltransferase" evidence="13">
    <location>
        <begin position="82"/>
        <end position="240"/>
    </location>
</feature>
<sequence>MQDQPRLHCTEPLAGGVTIALDPAQAHYLGGVLRRSPGDAVTLFNERDGEWDATIAALRKDRCQVTVGAQRRPPRSEPGPALLFAPIKRDATDLVVRMATELGAASIRPVLTERTNAARVNLDRWRAIATEAAEQCERLSVPRIAEPVRLPDLLGSWDDAVPLLAALERAPEGEDTRRSAAGWRRDAPPAVQPALLVGPEGGFSPAERGLLARCGFVVPVRLGPLVLRAETASLAGLSALLG</sequence>
<name>A0ABT1WA91_9PROT</name>
<evidence type="ECO:0000256" key="8">
    <source>
        <dbReference type="ARBA" id="ARBA00022679"/>
    </source>
</evidence>
<dbReference type="Pfam" id="PF04452">
    <property type="entry name" value="Methyltrans_RNA"/>
    <property type="match status" value="1"/>
</dbReference>
<protein>
    <recommendedName>
        <fullName evidence="4 12">Ribosomal RNA small subunit methyltransferase E</fullName>
        <ecNumber evidence="3 12">2.1.1.193</ecNumber>
    </recommendedName>
</protein>
<evidence type="ECO:0000256" key="11">
    <source>
        <dbReference type="ARBA" id="ARBA00047944"/>
    </source>
</evidence>
<dbReference type="Pfam" id="PF20260">
    <property type="entry name" value="PUA_4"/>
    <property type="match status" value="1"/>
</dbReference>
<comment type="subcellular location">
    <subcellularLocation>
        <location evidence="1 12">Cytoplasm</location>
    </subcellularLocation>
</comment>
<feature type="domain" description="Ribosomal RNA small subunit methyltransferase E PUA-like" evidence="14">
    <location>
        <begin position="21"/>
        <end position="67"/>
    </location>
</feature>
<dbReference type="InterPro" id="IPR006700">
    <property type="entry name" value="RsmE"/>
</dbReference>
<dbReference type="PANTHER" id="PTHR30027">
    <property type="entry name" value="RIBOSOMAL RNA SMALL SUBUNIT METHYLTRANSFERASE E"/>
    <property type="match status" value="1"/>
</dbReference>
<evidence type="ECO:0000256" key="3">
    <source>
        <dbReference type="ARBA" id="ARBA00012328"/>
    </source>
</evidence>
<evidence type="ECO:0000313" key="16">
    <source>
        <dbReference type="Proteomes" id="UP001524587"/>
    </source>
</evidence>
<dbReference type="NCBIfam" id="NF008696">
    <property type="entry name" value="PRK11713.3-5"/>
    <property type="match status" value="1"/>
</dbReference>
<comment type="function">
    <text evidence="10 12">Specifically methylates the N3 position of the uracil ring of uridine 1498 (m3U1498) in 16S rRNA. Acts on the fully assembled 30S ribosomal subunit.</text>
</comment>
<evidence type="ECO:0000259" key="13">
    <source>
        <dbReference type="Pfam" id="PF04452"/>
    </source>
</evidence>
<evidence type="ECO:0000256" key="5">
    <source>
        <dbReference type="ARBA" id="ARBA00022490"/>
    </source>
</evidence>
<dbReference type="Gene3D" id="2.40.240.20">
    <property type="entry name" value="Hypothetical PUA domain-like, domain 1"/>
    <property type="match status" value="1"/>
</dbReference>
<dbReference type="SUPFAM" id="SSF75217">
    <property type="entry name" value="alpha/beta knot"/>
    <property type="match status" value="1"/>
</dbReference>
<dbReference type="PIRSF" id="PIRSF015601">
    <property type="entry name" value="MTase_slr0722"/>
    <property type="match status" value="1"/>
</dbReference>
<dbReference type="SUPFAM" id="SSF88697">
    <property type="entry name" value="PUA domain-like"/>
    <property type="match status" value="1"/>
</dbReference>
<dbReference type="InterPro" id="IPR046886">
    <property type="entry name" value="RsmE_MTase_dom"/>
</dbReference>
<evidence type="ECO:0000259" key="14">
    <source>
        <dbReference type="Pfam" id="PF20260"/>
    </source>
</evidence>
<gene>
    <name evidence="15" type="ORF">NFI95_15250</name>
</gene>
<evidence type="ECO:0000256" key="1">
    <source>
        <dbReference type="ARBA" id="ARBA00004496"/>
    </source>
</evidence>
<dbReference type="RefSeq" id="WP_422865291.1">
    <property type="nucleotide sequence ID" value="NZ_JAMSKV010000016.1"/>
</dbReference>
<keyword evidence="8 12" id="KW-0808">Transferase</keyword>
<evidence type="ECO:0000256" key="4">
    <source>
        <dbReference type="ARBA" id="ARBA00013673"/>
    </source>
</evidence>